<organism evidence="1">
    <name type="scientific">Myoviridae sp. ctCdG12</name>
    <dbReference type="NCBI Taxonomy" id="2825052"/>
    <lineage>
        <taxon>Viruses</taxon>
        <taxon>Duplodnaviria</taxon>
        <taxon>Heunggongvirae</taxon>
        <taxon>Uroviricota</taxon>
        <taxon>Caudoviricetes</taxon>
    </lineage>
</organism>
<proteinExistence type="predicted"/>
<reference evidence="1" key="1">
    <citation type="journal article" date="2021" name="Proc. Natl. Acad. Sci. U.S.A.">
        <title>A Catalog of Tens of Thousands of Viruses from Human Metagenomes Reveals Hidden Associations with Chronic Diseases.</title>
        <authorList>
            <person name="Tisza M.J."/>
            <person name="Buck C.B."/>
        </authorList>
    </citation>
    <scope>NUCLEOTIDE SEQUENCE</scope>
    <source>
        <strain evidence="1">CtCdG12</strain>
    </source>
</reference>
<protein>
    <submittedName>
        <fullName evidence="1">Tail assembly chaperone protein</fullName>
    </submittedName>
</protein>
<sequence>MKITLAKPVTYKEQEYKELEIDLDGLNGIDLMKANVAQRGNPDNVVPALSMGYQAQVAALAANVPIEVIHQLCAPDFVKVTIEVQNFLLGRD</sequence>
<dbReference type="InterPro" id="IPR019289">
    <property type="entry name" value="Phage_tail_E/E"/>
</dbReference>
<name>A0A8S5U2H4_9CAUD</name>
<dbReference type="Pfam" id="PF10109">
    <property type="entry name" value="Phage_TAC_7"/>
    <property type="match status" value="1"/>
</dbReference>
<evidence type="ECO:0000313" key="1">
    <source>
        <dbReference type="EMBL" id="DAF88659.1"/>
    </source>
</evidence>
<dbReference type="EMBL" id="BK015990">
    <property type="protein sequence ID" value="DAF88659.1"/>
    <property type="molecule type" value="Genomic_DNA"/>
</dbReference>
<accession>A0A8S5U2H4</accession>